<protein>
    <submittedName>
        <fullName evidence="2">Uncharacterized protein</fullName>
    </submittedName>
</protein>
<dbReference type="Gene3D" id="3.40.50.300">
    <property type="entry name" value="P-loop containing nucleotide triphosphate hydrolases"/>
    <property type="match status" value="1"/>
</dbReference>
<feature type="coiled-coil region" evidence="1">
    <location>
        <begin position="499"/>
        <end position="533"/>
    </location>
</feature>
<dbReference type="NCBIfam" id="NF045780">
    <property type="entry name" value="TrlF_fam_ATP"/>
    <property type="match status" value="1"/>
</dbReference>
<dbReference type="InterPro" id="IPR027417">
    <property type="entry name" value="P-loop_NTPase"/>
</dbReference>
<evidence type="ECO:0000313" key="3">
    <source>
        <dbReference type="Proteomes" id="UP000655366"/>
    </source>
</evidence>
<evidence type="ECO:0000313" key="2">
    <source>
        <dbReference type="EMBL" id="MBG0741721.1"/>
    </source>
</evidence>
<accession>A0A931CVI0</accession>
<dbReference type="Proteomes" id="UP000655366">
    <property type="component" value="Unassembled WGS sequence"/>
</dbReference>
<proteinExistence type="predicted"/>
<organism evidence="2 3">
    <name type="scientific">Arthrobacter terrae</name>
    <dbReference type="NCBI Taxonomy" id="2935737"/>
    <lineage>
        <taxon>Bacteria</taxon>
        <taxon>Bacillati</taxon>
        <taxon>Actinomycetota</taxon>
        <taxon>Actinomycetes</taxon>
        <taxon>Micrococcales</taxon>
        <taxon>Micrococcaceae</taxon>
        <taxon>Arthrobacter</taxon>
    </lineage>
</organism>
<dbReference type="AlphaFoldDB" id="A0A931CVI0"/>
<reference evidence="2 3" key="1">
    <citation type="submission" date="2020-11" db="EMBL/GenBank/DDBJ databases">
        <title>Arthrobacter antarcticus sp. nov., isolated from Antarctic Soil.</title>
        <authorList>
            <person name="Li J."/>
        </authorList>
    </citation>
    <scope>NUCLEOTIDE SEQUENCE [LARGE SCALE GENOMIC DNA]</scope>
    <source>
        <strain evidence="2 3">Z1-20</strain>
    </source>
</reference>
<sequence length="933" mass="102578">MNKYPGGSEWRKWDLHVHVPGTKLSDAYEKSKGLADFDRFADSLEKSDVSVIGITDYFSADQSLAFIQHFEERFPDSKKLLLVNVELRLNETVNRDIQMVDFHVIFRDSIAGAKISEFLSRLPTQLTDGHGRQKPCSELTGNDFNSATVTRAGIKQAFRDTFGDKAQVTDYLIYVAPANNNGFRAQSGQQRKANIADEIDKDIHAVFGKGPENVSHFLLNDRYEDASQPSQPKPVFGGCDAHSFADLEAWLGKTLSDKSTRQVATWVKADPTFAGLQQTLIEPAERVALRATEPDQKEPYKVISKVRFSGSDEFPQEVTFNRNLNAIIGSRSSGKSTLLAYIAHAVDPAETVRLQVEAHGLSDAKEAGPAAGFSWADVAGVECKVEWASGEGTIGKVIYIPQNALYKLSEQPDEITKKIAPALFRIYPLVKTAFDNSTSRVAAANADIRSAVGEWFGLADRIDERDQEVKDLGDRSAIAAERDRLQSEIDRIKTAAQLSDDEVREYQAVAEQLDDMEARLNEVAVELDQLASYVAPAEGLDIASILPQVVQATVTLRPSSAEVPESVALILDELKANVVKDLVASVEASLVKVVNDLDAEERSLGAKMETIKSNNAELIEKHEANAELSGVVEDHKKQVTSLTNIAKGERARDQLIIGQDAAASKVSKGIADRTEALSALVAIFSDEERLLTDLTFGIETEVTTNAVEQASIGFNQRSTNAYIKSKGDSVEYESAHADPAKFLKALRSGEVALNKSYQPSTVAADVLTVSSEVRFSAELDADRIGGFRRSSMTPGKQALFALTLILNESQEPWPLLIDQPEDDLDSRSIYDTIVPYLGARKKERQIIMVSHNANLVIGADSEQIIVANRHGDDRKNKNAQTFEYFTGALEHSQPLNKSSPTALGRFGVREHACEVLDGGEEAFEKRRNKYKIQ</sequence>
<gene>
    <name evidence="2" type="ORF">IV500_20400</name>
</gene>
<keyword evidence="1" id="KW-0175">Coiled coil</keyword>
<dbReference type="InterPro" id="IPR054787">
    <property type="entry name" value="TrlF_ATPase"/>
</dbReference>
<dbReference type="RefSeq" id="WP_196398651.1">
    <property type="nucleotide sequence ID" value="NZ_JADNYM010000038.1"/>
</dbReference>
<comment type="caution">
    <text evidence="2">The sequence shown here is derived from an EMBL/GenBank/DDBJ whole genome shotgun (WGS) entry which is preliminary data.</text>
</comment>
<evidence type="ECO:0000256" key="1">
    <source>
        <dbReference type="SAM" id="Coils"/>
    </source>
</evidence>
<dbReference type="SUPFAM" id="SSF52540">
    <property type="entry name" value="P-loop containing nucleoside triphosphate hydrolases"/>
    <property type="match status" value="1"/>
</dbReference>
<keyword evidence="3" id="KW-1185">Reference proteome</keyword>
<dbReference type="EMBL" id="JADNYM010000038">
    <property type="protein sequence ID" value="MBG0741721.1"/>
    <property type="molecule type" value="Genomic_DNA"/>
</dbReference>
<name>A0A931CVI0_9MICC</name>